<proteinExistence type="predicted"/>
<reference evidence="2" key="1">
    <citation type="submission" date="2019-08" db="EMBL/GenBank/DDBJ databases">
        <authorList>
            <person name="Kucharzyk K."/>
            <person name="Murdoch R.W."/>
            <person name="Higgins S."/>
            <person name="Loffler F."/>
        </authorList>
    </citation>
    <scope>NUCLEOTIDE SEQUENCE</scope>
</reference>
<dbReference type="AlphaFoldDB" id="A0A645DIV7"/>
<accession>A0A645DIV7</accession>
<comment type="caution">
    <text evidence="2">The sequence shown here is derived from an EMBL/GenBank/DDBJ whole genome shotgun (WGS) entry which is preliminary data.</text>
</comment>
<gene>
    <name evidence="2" type="ORF">SDC9_136519</name>
</gene>
<sequence length="246" mass="26646">MSNGGAVLVQHIGATVLADMNFSHNIVEERLLRDEIHHTHHRAVGHAVLPDGGGDNDGHLAGILADQRIGNPRFSGLRLLKILPIGVVGTIKNAFSVERQDVAPLKAMALDALVNDGLLVRSGAGAAGQPRHVAGLDRHILNGDQPLFDLVGRDTGQLRHGLLQSSLRTPEDQKSGKGPQQNHGNGHKYTDFHHQFFSDCGLLCFPPVVLFFGYVAPLRFTSHKRFPFSPIVFKPALRQSSFPAAP</sequence>
<feature type="region of interest" description="Disordered" evidence="1">
    <location>
        <begin position="165"/>
        <end position="187"/>
    </location>
</feature>
<name>A0A645DIV7_9ZZZZ</name>
<dbReference type="EMBL" id="VSSQ01036839">
    <property type="protein sequence ID" value="MPM89410.1"/>
    <property type="molecule type" value="Genomic_DNA"/>
</dbReference>
<evidence type="ECO:0000313" key="2">
    <source>
        <dbReference type="EMBL" id="MPM89410.1"/>
    </source>
</evidence>
<evidence type="ECO:0000256" key="1">
    <source>
        <dbReference type="SAM" id="MobiDB-lite"/>
    </source>
</evidence>
<protein>
    <submittedName>
        <fullName evidence="2">Uncharacterized protein</fullName>
    </submittedName>
</protein>
<organism evidence="2">
    <name type="scientific">bioreactor metagenome</name>
    <dbReference type="NCBI Taxonomy" id="1076179"/>
    <lineage>
        <taxon>unclassified sequences</taxon>
        <taxon>metagenomes</taxon>
        <taxon>ecological metagenomes</taxon>
    </lineage>
</organism>